<feature type="compositionally biased region" description="Pro residues" evidence="1">
    <location>
        <begin position="48"/>
        <end position="65"/>
    </location>
</feature>
<keyword evidence="3" id="KW-1185">Reference proteome</keyword>
<comment type="caution">
    <text evidence="2">The sequence shown here is derived from an EMBL/GenBank/DDBJ whole genome shotgun (WGS) entry which is preliminary data.</text>
</comment>
<organism evidence="2 3">
    <name type="scientific">Ramalina farinacea</name>
    <dbReference type="NCBI Taxonomy" id="258253"/>
    <lineage>
        <taxon>Eukaryota</taxon>
        <taxon>Fungi</taxon>
        <taxon>Dikarya</taxon>
        <taxon>Ascomycota</taxon>
        <taxon>Pezizomycotina</taxon>
        <taxon>Lecanoromycetes</taxon>
        <taxon>OSLEUM clade</taxon>
        <taxon>Lecanoromycetidae</taxon>
        <taxon>Lecanorales</taxon>
        <taxon>Lecanorineae</taxon>
        <taxon>Ramalinaceae</taxon>
        <taxon>Ramalina</taxon>
    </lineage>
</organism>
<feature type="compositionally biased region" description="Basic and acidic residues" evidence="1">
    <location>
        <begin position="89"/>
        <end position="100"/>
    </location>
</feature>
<protein>
    <submittedName>
        <fullName evidence="2">Uncharacterized protein</fullName>
    </submittedName>
</protein>
<proteinExistence type="predicted"/>
<evidence type="ECO:0000313" key="3">
    <source>
        <dbReference type="Proteomes" id="UP001161017"/>
    </source>
</evidence>
<name>A0AA43QMF2_9LECA</name>
<evidence type="ECO:0000256" key="1">
    <source>
        <dbReference type="SAM" id="MobiDB-lite"/>
    </source>
</evidence>
<feature type="region of interest" description="Disordered" evidence="1">
    <location>
        <begin position="1"/>
        <end position="120"/>
    </location>
</feature>
<accession>A0AA43QMF2</accession>
<feature type="compositionally biased region" description="Low complexity" evidence="1">
    <location>
        <begin position="38"/>
        <end position="47"/>
    </location>
</feature>
<dbReference type="Proteomes" id="UP001161017">
    <property type="component" value="Unassembled WGS sequence"/>
</dbReference>
<gene>
    <name evidence="2" type="ORF">OHK93_006932</name>
</gene>
<dbReference type="EMBL" id="JAPUFD010000006">
    <property type="protein sequence ID" value="MDI1487661.1"/>
    <property type="molecule type" value="Genomic_DNA"/>
</dbReference>
<reference evidence="2" key="1">
    <citation type="journal article" date="2023" name="Genome Biol. Evol.">
        <title>First Whole Genome Sequence and Flow Cytometry Genome Size Data for the Lichen-Forming Fungus Ramalina farinacea (Ascomycota).</title>
        <authorList>
            <person name="Llewellyn T."/>
            <person name="Mian S."/>
            <person name="Hill R."/>
            <person name="Leitch I.J."/>
            <person name="Gaya E."/>
        </authorList>
    </citation>
    <scope>NUCLEOTIDE SEQUENCE</scope>
    <source>
        <strain evidence="2">LIQ254RAFAR</strain>
    </source>
</reference>
<sequence length="208" mass="23434">MMTGPYRNSKYFPECPEWVLGDPAESMVAQRRRRSRASSKNSNSHSRSPPPNHLQPNRSAPPPPRQRSRGRSLEKPVYQPRSRSRKHRYADYDRRSRCSDDSSSSGDESDSDSDTEERVTRLRKARNQKMLATSLACITTVAAANNIYQSTKAHETRRQEVANGELSLEEAQQKRRKHLMLDLCSLGVAAVGINNAHSGWKRVSSLGG</sequence>
<evidence type="ECO:0000313" key="2">
    <source>
        <dbReference type="EMBL" id="MDI1487661.1"/>
    </source>
</evidence>
<dbReference type="AlphaFoldDB" id="A0AA43QMF2"/>